<dbReference type="eggNOG" id="KOG3425">
    <property type="taxonomic scope" value="Eukaryota"/>
</dbReference>
<dbReference type="Pfam" id="PF06110">
    <property type="entry name" value="TXD17-like_Trx"/>
    <property type="match status" value="1"/>
</dbReference>
<accession>S8A9J9</accession>
<dbReference type="Proteomes" id="UP000015100">
    <property type="component" value="Unassembled WGS sequence"/>
</dbReference>
<dbReference type="GO" id="GO:0005829">
    <property type="term" value="C:cytosol"/>
    <property type="evidence" value="ECO:0007669"/>
    <property type="project" value="TreeGrafter"/>
</dbReference>
<sequence length="141" mass="15872">MPKQTPAAVLDLQSPAASLQTFLEETLSGAPLFIFFVASKEPTTSQPWCPDVRKAAPIVDKFFDEHEQKLNFLTVEVGLKPEWRAADNVFRTEWGLQAIPTLAKYYIMDLEGEKIVAIRMLVEAECCEVEKLQGLVEDDPM</sequence>
<comment type="caution">
    <text evidence="3">The sequence shown here is derived from an EMBL/GenBank/DDBJ whole genome shotgun (WGS) entry which is preliminary data.</text>
</comment>
<gene>
    <name evidence="3" type="ORF">H072_6618</name>
</gene>
<dbReference type="OMA" id="DYDCLDA"/>
<dbReference type="PANTHER" id="PTHR12452:SF0">
    <property type="entry name" value="THIOREDOXIN DOMAIN-CONTAINING PROTEIN 17"/>
    <property type="match status" value="1"/>
</dbReference>
<dbReference type="SUPFAM" id="SSF52833">
    <property type="entry name" value="Thioredoxin-like"/>
    <property type="match status" value="1"/>
</dbReference>
<feature type="domain" description="Thioredoxin" evidence="2">
    <location>
        <begin position="23"/>
        <end position="115"/>
    </location>
</feature>
<dbReference type="InterPro" id="IPR010357">
    <property type="entry name" value="TXNDC17_dom"/>
</dbReference>
<reference evidence="3 4" key="1">
    <citation type="journal article" date="2013" name="PLoS Genet.">
        <title>Genomic mechanisms accounting for the adaptation to parasitism in nematode-trapping fungi.</title>
        <authorList>
            <person name="Meerupati T."/>
            <person name="Andersson K.M."/>
            <person name="Friman E."/>
            <person name="Kumar D."/>
            <person name="Tunlid A."/>
            <person name="Ahren D."/>
        </authorList>
    </citation>
    <scope>NUCLEOTIDE SEQUENCE [LARGE SCALE GENOMIC DNA]</scope>
    <source>
        <strain evidence="3 4">CBS 200.50</strain>
    </source>
</reference>
<protein>
    <recommendedName>
        <fullName evidence="2">Thioredoxin domain-containing protein</fullName>
    </recommendedName>
</protein>
<dbReference type="PANTHER" id="PTHR12452">
    <property type="entry name" value="42-9-9 PROTEIN-RELATED"/>
    <property type="match status" value="1"/>
</dbReference>
<comment type="similarity">
    <text evidence="1">Belongs to the thioredoxin family.</text>
</comment>
<reference evidence="4" key="2">
    <citation type="submission" date="2013-04" db="EMBL/GenBank/DDBJ databases">
        <title>Genomic mechanisms accounting for the adaptation to parasitism in nematode-trapping fungi.</title>
        <authorList>
            <person name="Ahren D.G."/>
        </authorList>
    </citation>
    <scope>NUCLEOTIDE SEQUENCE [LARGE SCALE GENOMIC DNA]</scope>
    <source>
        <strain evidence="4">CBS 200.50</strain>
    </source>
</reference>
<dbReference type="EMBL" id="AQGS01000467">
    <property type="protein sequence ID" value="EPS39554.1"/>
    <property type="molecule type" value="Genomic_DNA"/>
</dbReference>
<name>S8A9J9_DACHA</name>
<dbReference type="STRING" id="1284197.S8A9J9"/>
<proteinExistence type="inferred from homology"/>
<dbReference type="InterPro" id="IPR045108">
    <property type="entry name" value="TXNDC17-like"/>
</dbReference>
<dbReference type="OrthoDB" id="78947at2759"/>
<dbReference type="Gene3D" id="3.40.30.10">
    <property type="entry name" value="Glutaredoxin"/>
    <property type="match status" value="1"/>
</dbReference>
<evidence type="ECO:0000313" key="3">
    <source>
        <dbReference type="EMBL" id="EPS39554.1"/>
    </source>
</evidence>
<evidence type="ECO:0000256" key="1">
    <source>
        <dbReference type="ARBA" id="ARBA00008987"/>
    </source>
</evidence>
<evidence type="ECO:0000259" key="2">
    <source>
        <dbReference type="Pfam" id="PF06110"/>
    </source>
</evidence>
<dbReference type="AlphaFoldDB" id="S8A9J9"/>
<evidence type="ECO:0000313" key="4">
    <source>
        <dbReference type="Proteomes" id="UP000015100"/>
    </source>
</evidence>
<organism evidence="3 4">
    <name type="scientific">Dactylellina haptotyla (strain CBS 200.50)</name>
    <name type="common">Nematode-trapping fungus</name>
    <name type="synonym">Monacrosporium haptotylum</name>
    <dbReference type="NCBI Taxonomy" id="1284197"/>
    <lineage>
        <taxon>Eukaryota</taxon>
        <taxon>Fungi</taxon>
        <taxon>Dikarya</taxon>
        <taxon>Ascomycota</taxon>
        <taxon>Pezizomycotina</taxon>
        <taxon>Orbiliomycetes</taxon>
        <taxon>Orbiliales</taxon>
        <taxon>Orbiliaceae</taxon>
        <taxon>Dactylellina</taxon>
    </lineage>
</organism>
<dbReference type="HOGENOM" id="CLU_120161_2_0_1"/>
<keyword evidence="4" id="KW-1185">Reference proteome</keyword>
<dbReference type="GO" id="GO:0047134">
    <property type="term" value="F:protein-disulfide reductase [NAD(P)H] activity"/>
    <property type="evidence" value="ECO:0007669"/>
    <property type="project" value="InterPro"/>
</dbReference>
<dbReference type="InterPro" id="IPR036249">
    <property type="entry name" value="Thioredoxin-like_sf"/>
</dbReference>